<proteinExistence type="predicted"/>
<protein>
    <recommendedName>
        <fullName evidence="3">Peptidase S1 domain-containing protein</fullName>
    </recommendedName>
</protein>
<dbReference type="SUPFAM" id="SSF50494">
    <property type="entry name" value="Trypsin-like serine proteases"/>
    <property type="match status" value="1"/>
</dbReference>
<reference evidence="1 2" key="1">
    <citation type="submission" date="2019-12" db="EMBL/GenBank/DDBJ databases">
        <title>Draft genome sequence of the ascomycete Xylaria multiplex DSM 110363.</title>
        <authorList>
            <person name="Buettner E."/>
            <person name="Kellner H."/>
        </authorList>
    </citation>
    <scope>NUCLEOTIDE SEQUENCE [LARGE SCALE GENOMIC DNA]</scope>
    <source>
        <strain evidence="1 2">DSM 110363</strain>
    </source>
</reference>
<organism evidence="1 2">
    <name type="scientific">Xylaria multiplex</name>
    <dbReference type="NCBI Taxonomy" id="323545"/>
    <lineage>
        <taxon>Eukaryota</taxon>
        <taxon>Fungi</taxon>
        <taxon>Dikarya</taxon>
        <taxon>Ascomycota</taxon>
        <taxon>Pezizomycotina</taxon>
        <taxon>Sordariomycetes</taxon>
        <taxon>Xylariomycetidae</taxon>
        <taxon>Xylariales</taxon>
        <taxon>Xylariaceae</taxon>
        <taxon>Xylaria</taxon>
    </lineage>
</organism>
<comment type="caution">
    <text evidence="1">The sequence shown here is derived from an EMBL/GenBank/DDBJ whole genome shotgun (WGS) entry which is preliminary data.</text>
</comment>
<dbReference type="InterPro" id="IPR009003">
    <property type="entry name" value="Peptidase_S1_PA"/>
</dbReference>
<dbReference type="InterPro" id="IPR043504">
    <property type="entry name" value="Peptidase_S1_PA_chymotrypsin"/>
</dbReference>
<sequence length="392" mass="43699">MDEEIVRNYDKVIQPKFLAILRSIKGLSWASFILDKEGDQYKLEITTKDPSNPKWVEANAALEKAFLDSTNRKLRVDVAKSKTFEEMRFVVPRSPQPYDANSKNPFGLYSLGRSIGVEQLDYPGTLGGFITVTTEGNSRVYGLTNNHVVNIGKTTNTQPPDPTHVETGNAIYCPNYHDLEATKIQLKNTKLQNYKIAQLRAASGRSLTMPPGAAYPCIIDWALLDLNSQTLKGMLFEIPKLKANFQLPRTPQEKEAQPFPAQVTYDPNVHLVPGMVVFKWGRTTGVTSGEVKIVRSMMNIADVETWKGTIHNPQRYTEVAELVVGPRRGVPFCDSGDSGSLVVDEHGNVVGLLWARAEDDVIVTDIRVVFESIREKMGWGSNDVFSVTPNLK</sequence>
<dbReference type="AlphaFoldDB" id="A0A7C8N118"/>
<dbReference type="InParanoid" id="A0A7C8N118"/>
<keyword evidence="2" id="KW-1185">Reference proteome</keyword>
<dbReference type="Gene3D" id="2.40.10.10">
    <property type="entry name" value="Trypsin-like serine proteases"/>
    <property type="match status" value="1"/>
</dbReference>
<evidence type="ECO:0000313" key="1">
    <source>
        <dbReference type="EMBL" id="KAF2970494.1"/>
    </source>
</evidence>
<accession>A0A7C8N118</accession>
<dbReference type="EMBL" id="WUBL01000022">
    <property type="protein sequence ID" value="KAF2970494.1"/>
    <property type="molecule type" value="Genomic_DNA"/>
</dbReference>
<dbReference type="Proteomes" id="UP000481858">
    <property type="component" value="Unassembled WGS sequence"/>
</dbReference>
<gene>
    <name evidence="1" type="ORF">GQX73_g3061</name>
</gene>
<dbReference type="OrthoDB" id="5424209at2759"/>
<evidence type="ECO:0000313" key="2">
    <source>
        <dbReference type="Proteomes" id="UP000481858"/>
    </source>
</evidence>
<evidence type="ECO:0008006" key="3">
    <source>
        <dbReference type="Google" id="ProtNLM"/>
    </source>
</evidence>
<name>A0A7C8N118_9PEZI</name>